<protein>
    <submittedName>
        <fullName evidence="2">Uncharacterized protein</fullName>
    </submittedName>
</protein>
<proteinExistence type="predicted"/>
<dbReference type="Proteomes" id="UP000676951">
    <property type="component" value="Chromosome"/>
</dbReference>
<accession>A0A975NUA6</accession>
<reference evidence="2 3" key="1">
    <citation type="submission" date="2021-06" db="EMBL/GenBank/DDBJ databases">
        <title>Bradyrhizobium sp. S2-11-4 Genome sequencing.</title>
        <authorList>
            <person name="Jin L."/>
        </authorList>
    </citation>
    <scope>NUCLEOTIDE SEQUENCE [LARGE SCALE GENOMIC DNA]</scope>
    <source>
        <strain evidence="2 3">S2-11-4</strain>
    </source>
</reference>
<evidence type="ECO:0000256" key="1">
    <source>
        <dbReference type="SAM" id="MobiDB-lite"/>
    </source>
</evidence>
<keyword evidence="3" id="KW-1185">Reference proteome</keyword>
<dbReference type="AlphaFoldDB" id="A0A975NUA6"/>
<evidence type="ECO:0000313" key="3">
    <source>
        <dbReference type="Proteomes" id="UP000676951"/>
    </source>
</evidence>
<evidence type="ECO:0000313" key="2">
    <source>
        <dbReference type="EMBL" id="QWG21160.1"/>
    </source>
</evidence>
<dbReference type="EMBL" id="CP076136">
    <property type="protein sequence ID" value="QWG21160.1"/>
    <property type="molecule type" value="Genomic_DNA"/>
</dbReference>
<feature type="region of interest" description="Disordered" evidence="1">
    <location>
        <begin position="198"/>
        <end position="217"/>
    </location>
</feature>
<dbReference type="RefSeq" id="WP_215601884.1">
    <property type="nucleotide sequence ID" value="NZ_CP076136.1"/>
</dbReference>
<organism evidence="2 3">
    <name type="scientific">Bradyrhizobium sediminis</name>
    <dbReference type="NCBI Taxonomy" id="2840469"/>
    <lineage>
        <taxon>Bacteria</taxon>
        <taxon>Pseudomonadati</taxon>
        <taxon>Pseudomonadota</taxon>
        <taxon>Alphaproteobacteria</taxon>
        <taxon>Hyphomicrobiales</taxon>
        <taxon>Nitrobacteraceae</taxon>
        <taxon>Bradyrhizobium</taxon>
    </lineage>
</organism>
<gene>
    <name evidence="2" type="ORF">KMZ93_13965</name>
</gene>
<sequence length="375" mass="41121">MGTRRHTAAAAAALALGLFFTPAVSIAIGNLGFMSPAMGQPGTLTKKQSDALNTYDNALKNFESILGQRRAQINAKQGLPNLPGQALYLARNGMMSAYKDLTDVLPSRIGRPNKFGIPPAYFDAANEELIDEYRKLFDHMEAPPANAQKSDTPFRDVVDLAMAIARTKGLDAANAEAAGRISLGLFFAETNGNQNVGNARSNKYKGSFQTGPAEDQNGRRKWAAIRKSIAALDPALSLRDDREEARVGNLDHRFNHWTAVRDGLMNAHADIFPQVTAIVKTLPGPIDQMKLFELIQIIPTPTRSALRSGDLLSYRISDPTIMGYLRNNSIFAFGQADRARTSATFREILDAMWLFNAKFERALSEFDEIKKGSKG</sequence>
<name>A0A975NUA6_9BRAD</name>